<evidence type="ECO:0008006" key="4">
    <source>
        <dbReference type="Google" id="ProtNLM"/>
    </source>
</evidence>
<keyword evidence="1" id="KW-0175">Coiled coil</keyword>
<evidence type="ECO:0000313" key="3">
    <source>
        <dbReference type="Proteomes" id="UP001592530"/>
    </source>
</evidence>
<dbReference type="RefSeq" id="WP_380559493.1">
    <property type="nucleotide sequence ID" value="NZ_JBHEZY010000024.1"/>
</dbReference>
<feature type="coiled-coil region" evidence="1">
    <location>
        <begin position="2"/>
        <end position="29"/>
    </location>
</feature>
<name>A0ABV6XCN8_9ACTN</name>
<evidence type="ECO:0000313" key="2">
    <source>
        <dbReference type="EMBL" id="MFC1436054.1"/>
    </source>
</evidence>
<accession>A0ABV6XCN8</accession>
<evidence type="ECO:0000256" key="1">
    <source>
        <dbReference type="SAM" id="Coils"/>
    </source>
</evidence>
<gene>
    <name evidence="2" type="ORF">ACEZDB_36015</name>
</gene>
<proteinExistence type="predicted"/>
<dbReference type="Proteomes" id="UP001592530">
    <property type="component" value="Unassembled WGS sequence"/>
</dbReference>
<reference evidence="2 3" key="1">
    <citation type="submission" date="2024-09" db="EMBL/GenBank/DDBJ databases">
        <authorList>
            <person name="Lee S.D."/>
        </authorList>
    </citation>
    <scope>NUCLEOTIDE SEQUENCE [LARGE SCALE GENOMIC DNA]</scope>
    <source>
        <strain evidence="2 3">N1-3</strain>
    </source>
</reference>
<organism evidence="2 3">
    <name type="scientific">Streptacidiphilus alkalitolerans</name>
    <dbReference type="NCBI Taxonomy" id="3342712"/>
    <lineage>
        <taxon>Bacteria</taxon>
        <taxon>Bacillati</taxon>
        <taxon>Actinomycetota</taxon>
        <taxon>Actinomycetes</taxon>
        <taxon>Kitasatosporales</taxon>
        <taxon>Streptomycetaceae</taxon>
        <taxon>Streptacidiphilus</taxon>
    </lineage>
</organism>
<dbReference type="Gene3D" id="1.20.1270.70">
    <property type="entry name" value="Designed single chain three-helix bundle"/>
    <property type="match status" value="1"/>
</dbReference>
<protein>
    <recommendedName>
        <fullName evidence="4">Chromosome partition protein Smc</fullName>
    </recommendedName>
</protein>
<comment type="caution">
    <text evidence="2">The sequence shown here is derived from an EMBL/GenBank/DDBJ whole genome shotgun (WGS) entry which is preliminary data.</text>
</comment>
<sequence>MSEDWEYELSRLRREVSSLESRFEEEKGSLEGDYSSLDSRVDRLQAEVNGLDRGHTRTVDRVAALERQLAGVAKQVQWLERRARAQAQEEPVDLDAVDERAGVLGAAVREMYEQRELLLSEDDRIQLRRTVREQEQAAQRVVQARKDVVEASRVLARAPLESGEHAAAALKFRVARSTLEGAQTGPQQLLQKRAEQARESLVEDQADVKAAQPVLRAGTAARAELLTRVRTRIADEVARAALLPVWFTTAFGPLPDRQDPQAWLEDATGAVLYRMVYGIDDPVLLLGAEPDDQDQGAQWDQFTQLRQSIAQWAGR</sequence>
<dbReference type="EMBL" id="JBHEZY010000024">
    <property type="protein sequence ID" value="MFC1436054.1"/>
    <property type="molecule type" value="Genomic_DNA"/>
</dbReference>